<dbReference type="Proteomes" id="UP000054248">
    <property type="component" value="Unassembled WGS sequence"/>
</dbReference>
<dbReference type="EMBL" id="KN822942">
    <property type="protein sequence ID" value="KIO34768.1"/>
    <property type="molecule type" value="Genomic_DNA"/>
</dbReference>
<dbReference type="InterPro" id="IPR001810">
    <property type="entry name" value="F-box_dom"/>
</dbReference>
<sequence>MRPPSDSVVDAATALILQEIHAENSSLSSDFHSADNPNLSALDREITALDITLVAVHKRLHHRLAEARKRRNTLGAISRLPTELMIKIFLKELEEVPIKKYYPRVKALSQVCAAWYSIIHNTANFWAHVHSDFSLPAVGRILYKSRNAPLTVECGYLLTGTAAKAFVDMLIPSAKRIRSLAVSRDFAAWSEAIKLVGPKLERLEYRTTNASKPPSLGRGVGPLDRLRELTLESAYLPWSSISLKGLKTLKLFHITSEGPLTSQLWSIIAESPSLRHLVLNHVSISPGSQTETSTITLPSLRQLHLIHLSQSTIQSILNAIRAPVCLDTNVTCDSDPATPDSLPVLLSLSQTIPHIQAVLNEGYQLCINANSRLFRCWTERERYDDADAPSIEIEMPQISPYKALDWLLDLLKPPRDRRSTLTLGPDFNISEPSFADAVNYKLHFVTSLYLTTDLGVDPLLKQLGRQVTRYGTPSWPMPRLSTLNLGTTYFSGPTLIDTLKRRYKGKKGGKKGKGKGTKTANKPVELISLVVVGHQSMDEEYQDEVEEILGPGVMDWDMDDEDFDEDYSYDDDIDYWDEPYYGDHLYSIWD</sequence>
<feature type="domain" description="F-box" evidence="1">
    <location>
        <begin position="77"/>
        <end position="130"/>
    </location>
</feature>
<accession>A0A0C3LKX2</accession>
<dbReference type="HOGENOM" id="CLU_462463_0_0_1"/>
<dbReference type="InterPro" id="IPR032675">
    <property type="entry name" value="LRR_dom_sf"/>
</dbReference>
<organism evidence="2 3">
    <name type="scientific">Tulasnella calospora MUT 4182</name>
    <dbReference type="NCBI Taxonomy" id="1051891"/>
    <lineage>
        <taxon>Eukaryota</taxon>
        <taxon>Fungi</taxon>
        <taxon>Dikarya</taxon>
        <taxon>Basidiomycota</taxon>
        <taxon>Agaricomycotina</taxon>
        <taxon>Agaricomycetes</taxon>
        <taxon>Cantharellales</taxon>
        <taxon>Tulasnellaceae</taxon>
        <taxon>Tulasnella</taxon>
    </lineage>
</organism>
<evidence type="ECO:0000259" key="1">
    <source>
        <dbReference type="Pfam" id="PF12937"/>
    </source>
</evidence>
<dbReference type="OrthoDB" id="2884925at2759"/>
<dbReference type="Gene3D" id="3.80.10.10">
    <property type="entry name" value="Ribonuclease Inhibitor"/>
    <property type="match status" value="1"/>
</dbReference>
<name>A0A0C3LKX2_9AGAM</name>
<reference evidence="3" key="2">
    <citation type="submission" date="2015-01" db="EMBL/GenBank/DDBJ databases">
        <title>Evolutionary Origins and Diversification of the Mycorrhizal Mutualists.</title>
        <authorList>
            <consortium name="DOE Joint Genome Institute"/>
            <consortium name="Mycorrhizal Genomics Consortium"/>
            <person name="Kohler A."/>
            <person name="Kuo A."/>
            <person name="Nagy L.G."/>
            <person name="Floudas D."/>
            <person name="Copeland A."/>
            <person name="Barry K.W."/>
            <person name="Cichocki N."/>
            <person name="Veneault-Fourrey C."/>
            <person name="LaButti K."/>
            <person name="Lindquist E.A."/>
            <person name="Lipzen A."/>
            <person name="Lundell T."/>
            <person name="Morin E."/>
            <person name="Murat C."/>
            <person name="Riley R."/>
            <person name="Ohm R."/>
            <person name="Sun H."/>
            <person name="Tunlid A."/>
            <person name="Henrissat B."/>
            <person name="Grigoriev I.V."/>
            <person name="Hibbett D.S."/>
            <person name="Martin F."/>
        </authorList>
    </citation>
    <scope>NUCLEOTIDE SEQUENCE [LARGE SCALE GENOMIC DNA]</scope>
    <source>
        <strain evidence="3">MUT 4182</strain>
    </source>
</reference>
<keyword evidence="3" id="KW-1185">Reference proteome</keyword>
<dbReference type="AlphaFoldDB" id="A0A0C3LKX2"/>
<dbReference type="SUPFAM" id="SSF52047">
    <property type="entry name" value="RNI-like"/>
    <property type="match status" value="1"/>
</dbReference>
<evidence type="ECO:0000313" key="2">
    <source>
        <dbReference type="EMBL" id="KIO34768.1"/>
    </source>
</evidence>
<dbReference type="Pfam" id="PF12937">
    <property type="entry name" value="F-box-like"/>
    <property type="match status" value="1"/>
</dbReference>
<reference evidence="2 3" key="1">
    <citation type="submission" date="2014-04" db="EMBL/GenBank/DDBJ databases">
        <authorList>
            <consortium name="DOE Joint Genome Institute"/>
            <person name="Kuo A."/>
            <person name="Girlanda M."/>
            <person name="Perotto S."/>
            <person name="Kohler A."/>
            <person name="Nagy L.G."/>
            <person name="Floudas D."/>
            <person name="Copeland A."/>
            <person name="Barry K.W."/>
            <person name="Cichocki N."/>
            <person name="Veneault-Fourrey C."/>
            <person name="LaButti K."/>
            <person name="Lindquist E.A."/>
            <person name="Lipzen A."/>
            <person name="Lundell T."/>
            <person name="Morin E."/>
            <person name="Murat C."/>
            <person name="Sun H."/>
            <person name="Tunlid A."/>
            <person name="Henrissat B."/>
            <person name="Grigoriev I.V."/>
            <person name="Hibbett D.S."/>
            <person name="Martin F."/>
            <person name="Nordberg H.P."/>
            <person name="Cantor M.N."/>
            <person name="Hua S.X."/>
        </authorList>
    </citation>
    <scope>NUCLEOTIDE SEQUENCE [LARGE SCALE GENOMIC DNA]</scope>
    <source>
        <strain evidence="2 3">MUT 4182</strain>
    </source>
</reference>
<evidence type="ECO:0000313" key="3">
    <source>
        <dbReference type="Proteomes" id="UP000054248"/>
    </source>
</evidence>
<proteinExistence type="predicted"/>
<gene>
    <name evidence="2" type="ORF">M407DRAFT_16720</name>
</gene>
<protein>
    <recommendedName>
        <fullName evidence="1">F-box domain-containing protein</fullName>
    </recommendedName>
</protein>